<feature type="transmembrane region" description="Helical" evidence="10">
    <location>
        <begin position="1950"/>
        <end position="1971"/>
    </location>
</feature>
<dbReference type="SUPFAM" id="SSF56784">
    <property type="entry name" value="HAD-like"/>
    <property type="match status" value="1"/>
</dbReference>
<dbReference type="SUPFAM" id="SSF81324">
    <property type="entry name" value="Voltage-gated potassium channels"/>
    <property type="match status" value="1"/>
</dbReference>
<protein>
    <submittedName>
        <fullName evidence="13">Alpha,alpha-trehalose-phosphate synthase [UDP-forming] 5</fullName>
    </submittedName>
</protein>
<feature type="region of interest" description="Disordered" evidence="9">
    <location>
        <begin position="1707"/>
        <end position="1733"/>
    </location>
</feature>
<accession>A0A1Q9CUS4</accession>
<dbReference type="PANTHER" id="PTHR10788">
    <property type="entry name" value="TREHALOSE-6-PHOSPHATE SYNTHASE"/>
    <property type="match status" value="1"/>
</dbReference>
<dbReference type="Pfam" id="PF00686">
    <property type="entry name" value="CBM_20"/>
    <property type="match status" value="1"/>
</dbReference>
<dbReference type="InterPro" id="IPR014710">
    <property type="entry name" value="RmlC-like_jellyroll"/>
</dbReference>
<dbReference type="GO" id="GO:0005216">
    <property type="term" value="F:monoatomic ion channel activity"/>
    <property type="evidence" value="ECO:0007669"/>
    <property type="project" value="InterPro"/>
</dbReference>
<dbReference type="NCBIfam" id="TIGR00685">
    <property type="entry name" value="T6PP"/>
    <property type="match status" value="1"/>
</dbReference>
<dbReference type="InterPro" id="IPR003337">
    <property type="entry name" value="Trehalose_PPase"/>
</dbReference>
<dbReference type="Pfam" id="PF02358">
    <property type="entry name" value="Trehalose_PPase"/>
    <property type="match status" value="1"/>
</dbReference>
<feature type="compositionally biased region" description="Low complexity" evidence="9">
    <location>
        <begin position="1021"/>
        <end position="1034"/>
    </location>
</feature>
<feature type="region of interest" description="Disordered" evidence="9">
    <location>
        <begin position="959"/>
        <end position="984"/>
    </location>
</feature>
<feature type="compositionally biased region" description="Low complexity" evidence="9">
    <location>
        <begin position="1838"/>
        <end position="1849"/>
    </location>
</feature>
<dbReference type="GO" id="GO:2001070">
    <property type="term" value="F:starch binding"/>
    <property type="evidence" value="ECO:0007669"/>
    <property type="project" value="InterPro"/>
</dbReference>
<dbReference type="CDD" id="cd03788">
    <property type="entry name" value="GT20_TPS"/>
    <property type="match status" value="1"/>
</dbReference>
<dbReference type="CDD" id="cd05467">
    <property type="entry name" value="CBM20"/>
    <property type="match status" value="1"/>
</dbReference>
<keyword evidence="4" id="KW-0813">Transport</keyword>
<dbReference type="CDD" id="cd01627">
    <property type="entry name" value="HAD_TPP"/>
    <property type="match status" value="1"/>
</dbReference>
<evidence type="ECO:0000259" key="12">
    <source>
        <dbReference type="PROSITE" id="PS51166"/>
    </source>
</evidence>
<feature type="compositionally biased region" description="Pro residues" evidence="9">
    <location>
        <begin position="1457"/>
        <end position="1469"/>
    </location>
</feature>
<dbReference type="GO" id="GO:0005829">
    <property type="term" value="C:cytosol"/>
    <property type="evidence" value="ECO:0007669"/>
    <property type="project" value="TreeGrafter"/>
</dbReference>
<dbReference type="Gene3D" id="2.60.120.10">
    <property type="entry name" value="Jelly Rolls"/>
    <property type="match status" value="1"/>
</dbReference>
<dbReference type="CDD" id="cd00038">
    <property type="entry name" value="CAP_ED"/>
    <property type="match status" value="1"/>
</dbReference>
<dbReference type="InterPro" id="IPR013783">
    <property type="entry name" value="Ig-like_fold"/>
</dbReference>
<evidence type="ECO:0000313" key="14">
    <source>
        <dbReference type="Proteomes" id="UP000186817"/>
    </source>
</evidence>
<dbReference type="InterPro" id="IPR018490">
    <property type="entry name" value="cNMP-bd_dom_sf"/>
</dbReference>
<feature type="region of interest" description="Disordered" evidence="9">
    <location>
        <begin position="1448"/>
        <end position="1512"/>
    </location>
</feature>
<feature type="compositionally biased region" description="Basic and acidic residues" evidence="9">
    <location>
        <begin position="1717"/>
        <end position="1726"/>
    </location>
</feature>
<dbReference type="Proteomes" id="UP000186817">
    <property type="component" value="Unassembled WGS sequence"/>
</dbReference>
<dbReference type="GO" id="GO:0004805">
    <property type="term" value="F:trehalose-phosphatase activity"/>
    <property type="evidence" value="ECO:0007669"/>
    <property type="project" value="TreeGrafter"/>
</dbReference>
<dbReference type="OrthoDB" id="755951at2759"/>
<dbReference type="SMART" id="SM01065">
    <property type="entry name" value="CBM_2"/>
    <property type="match status" value="1"/>
</dbReference>
<feature type="region of interest" description="Disordered" evidence="9">
    <location>
        <begin position="2458"/>
        <end position="2539"/>
    </location>
</feature>
<evidence type="ECO:0000256" key="9">
    <source>
        <dbReference type="SAM" id="MobiDB-lite"/>
    </source>
</evidence>
<dbReference type="InterPro" id="IPR036412">
    <property type="entry name" value="HAD-like_sf"/>
</dbReference>
<dbReference type="GO" id="GO:0005992">
    <property type="term" value="P:trehalose biosynthetic process"/>
    <property type="evidence" value="ECO:0007669"/>
    <property type="project" value="InterPro"/>
</dbReference>
<dbReference type="InterPro" id="IPR023214">
    <property type="entry name" value="HAD_sf"/>
</dbReference>
<feature type="compositionally biased region" description="Polar residues" evidence="9">
    <location>
        <begin position="1795"/>
        <end position="1806"/>
    </location>
</feature>
<dbReference type="PROSITE" id="PS50042">
    <property type="entry name" value="CNMP_BINDING_3"/>
    <property type="match status" value="1"/>
</dbReference>
<evidence type="ECO:0000256" key="6">
    <source>
        <dbReference type="ARBA" id="ARBA00022989"/>
    </source>
</evidence>
<dbReference type="InterPro" id="IPR013784">
    <property type="entry name" value="Carb-bd-like_fold"/>
</dbReference>
<feature type="domain" description="Cyclic nucleotide-binding" evidence="11">
    <location>
        <begin position="2293"/>
        <end position="2390"/>
    </location>
</feature>
<keyword evidence="14" id="KW-1185">Reference proteome</keyword>
<evidence type="ECO:0000256" key="7">
    <source>
        <dbReference type="ARBA" id="ARBA00023065"/>
    </source>
</evidence>
<dbReference type="Gene3D" id="1.10.287.70">
    <property type="match status" value="1"/>
</dbReference>
<dbReference type="InterPro" id="IPR002044">
    <property type="entry name" value="CBM20"/>
</dbReference>
<dbReference type="SUPFAM" id="SSF49452">
    <property type="entry name" value="Starch-binding domain-like"/>
    <property type="match status" value="1"/>
</dbReference>
<comment type="subcellular location">
    <subcellularLocation>
        <location evidence="1">Membrane</location>
        <topology evidence="1">Multi-pass membrane protein</topology>
    </subcellularLocation>
</comment>
<dbReference type="SUPFAM" id="SSF53756">
    <property type="entry name" value="UDP-Glycosyltransferase/glycogen phosphorylase"/>
    <property type="match status" value="1"/>
</dbReference>
<dbReference type="Gene3D" id="2.60.40.10">
    <property type="entry name" value="Immunoglobulins"/>
    <property type="match status" value="1"/>
</dbReference>
<feature type="region of interest" description="Disordered" evidence="9">
    <location>
        <begin position="1003"/>
        <end position="1046"/>
    </location>
</feature>
<comment type="similarity">
    <text evidence="2">In the N-terminal section; belongs to the glycosyltransferase 20 family.</text>
</comment>
<evidence type="ECO:0000256" key="8">
    <source>
        <dbReference type="ARBA" id="ARBA00023136"/>
    </source>
</evidence>
<dbReference type="PROSITE" id="PS51166">
    <property type="entry name" value="CBM20"/>
    <property type="match status" value="1"/>
</dbReference>
<evidence type="ECO:0000256" key="5">
    <source>
        <dbReference type="ARBA" id="ARBA00022692"/>
    </source>
</evidence>
<keyword evidence="5 10" id="KW-0812">Transmembrane</keyword>
<evidence type="ECO:0000256" key="4">
    <source>
        <dbReference type="ARBA" id="ARBA00022448"/>
    </source>
</evidence>
<gene>
    <name evidence="13" type="primary">TPS5</name>
    <name evidence="13" type="ORF">AK812_SmicGene32192</name>
</gene>
<organism evidence="13 14">
    <name type="scientific">Symbiodinium microadriaticum</name>
    <name type="common">Dinoflagellate</name>
    <name type="synonym">Zooxanthella microadriatica</name>
    <dbReference type="NCBI Taxonomy" id="2951"/>
    <lineage>
        <taxon>Eukaryota</taxon>
        <taxon>Sar</taxon>
        <taxon>Alveolata</taxon>
        <taxon>Dinophyceae</taxon>
        <taxon>Suessiales</taxon>
        <taxon>Symbiodiniaceae</taxon>
        <taxon>Symbiodinium</taxon>
    </lineage>
</organism>
<evidence type="ECO:0000256" key="1">
    <source>
        <dbReference type="ARBA" id="ARBA00004141"/>
    </source>
</evidence>
<feature type="region of interest" description="Disordered" evidence="9">
    <location>
        <begin position="1146"/>
        <end position="1199"/>
    </location>
</feature>
<feature type="compositionally biased region" description="Basic and acidic residues" evidence="9">
    <location>
        <begin position="1852"/>
        <end position="1865"/>
    </location>
</feature>
<dbReference type="SUPFAM" id="SSF51206">
    <property type="entry name" value="cAMP-binding domain-like"/>
    <property type="match status" value="1"/>
</dbReference>
<feature type="region of interest" description="Disordered" evidence="9">
    <location>
        <begin position="1"/>
        <end position="38"/>
    </location>
</feature>
<evidence type="ECO:0000256" key="2">
    <source>
        <dbReference type="ARBA" id="ARBA00005409"/>
    </source>
</evidence>
<evidence type="ECO:0000313" key="13">
    <source>
        <dbReference type="EMBL" id="OLP86682.1"/>
    </source>
</evidence>
<feature type="compositionally biased region" description="Polar residues" evidence="9">
    <location>
        <begin position="1760"/>
        <end position="1772"/>
    </location>
</feature>
<dbReference type="Gene3D" id="3.40.50.2000">
    <property type="entry name" value="Glycogen Phosphorylase B"/>
    <property type="match status" value="2"/>
</dbReference>
<comment type="similarity">
    <text evidence="3">In the C-terminal section; belongs to the trehalose phosphatase family.</text>
</comment>
<dbReference type="Gene3D" id="3.40.50.1000">
    <property type="entry name" value="HAD superfamily/HAD-like"/>
    <property type="match status" value="1"/>
</dbReference>
<comment type="caution">
    <text evidence="13">The sequence shown here is derived from an EMBL/GenBank/DDBJ whole genome shotgun (WGS) entry which is preliminary data.</text>
</comment>
<feature type="transmembrane region" description="Helical" evidence="10">
    <location>
        <begin position="1983"/>
        <end position="2005"/>
    </location>
</feature>
<evidence type="ECO:0000259" key="11">
    <source>
        <dbReference type="PROSITE" id="PS50042"/>
    </source>
</evidence>
<dbReference type="Gene3D" id="3.30.70.1020">
    <property type="entry name" value="Trehalose-6-phosphate phosphatase related protein, domain 2"/>
    <property type="match status" value="1"/>
</dbReference>
<feature type="compositionally biased region" description="Low complexity" evidence="9">
    <location>
        <begin position="1480"/>
        <end position="1494"/>
    </location>
</feature>
<dbReference type="EMBL" id="LSRX01000904">
    <property type="protein sequence ID" value="OLP86682.1"/>
    <property type="molecule type" value="Genomic_DNA"/>
</dbReference>
<dbReference type="GO" id="GO:0016020">
    <property type="term" value="C:membrane"/>
    <property type="evidence" value="ECO:0007669"/>
    <property type="project" value="UniProtKB-SubCell"/>
</dbReference>
<dbReference type="InterPro" id="IPR005821">
    <property type="entry name" value="Ion_trans_dom"/>
</dbReference>
<dbReference type="InterPro" id="IPR000595">
    <property type="entry name" value="cNMP-bd_dom"/>
</dbReference>
<keyword evidence="6 10" id="KW-1133">Transmembrane helix</keyword>
<proteinExistence type="inferred from homology"/>
<dbReference type="FunFam" id="3.40.50.1000:FF:000052">
    <property type="entry name" value="Alpha,alpha-trehalose-phosphate synthase [UDP-forming] 6"/>
    <property type="match status" value="1"/>
</dbReference>
<feature type="domain" description="CBM20" evidence="12">
    <location>
        <begin position="38"/>
        <end position="147"/>
    </location>
</feature>
<dbReference type="NCBIfam" id="TIGR01484">
    <property type="entry name" value="HAD-SF-IIB"/>
    <property type="match status" value="1"/>
</dbReference>
<dbReference type="Pfam" id="PF00982">
    <property type="entry name" value="Glyco_transf_20"/>
    <property type="match status" value="1"/>
</dbReference>
<evidence type="ECO:0000256" key="10">
    <source>
        <dbReference type="SAM" id="Phobius"/>
    </source>
</evidence>
<sequence length="2539" mass="283725">MDPSLRQKGGRLQIDTSLKPPSLKIPETHGSHGHAHGKARVPHTKIYFHVACSTSPGEYVRVVGDHESLGSWQSKRGIQLETNDDIYPVFISPNPIFVELHARVQYRYVLCGPDDEPREWEGSEQTRSLIANGTEMTMEDDDGIFRQKVGFNEQQDSDDEFDEMYHIQTRSSLVKNMDTDQKRSFLKEVLEDQIEIGARDTIFMLAFQLPVKVFKDSGGTWRLSEKAPNDGRNFAFLPLLQEVKDKKKLKVVNIGWPGVHPENDREKREIEKLLAAHDFVPVFPPRAEFEAFLNFCRTFLWPVLHDSMQFFQSAKGEPFSEQGWAAYQHINNIYALAVVPHTHENDLIFIQDYHMLMTPTFIARKIHKANIGFYLHAPFPSSDSFKTLPVREEILAGMLSADQLGFQFFSYARNFLVSCKRVYGLDPTFRAGGFTGLEYNGRTVMIKVAHFAYPYQASIKVVNTEEVQKETLKIKQLFEGKTIFACMDRADGLAALIPKFQAFRQFLKERPEHQGKVILIQYCFDSLGVKDANTAAQLRAEADALINGQLEITTKDGGSPDDCSIFLRFERIERTDRLALFRAADVLLDTSAKNGLNLMPFEFVAAHHDMDDNKACIVSEFSGCSRVLLGSLRANPWNNSALCGIMQRALTMTEEERKDRFQCNLQYVSQNSPMVWFEDFLTDLKRARKKDDIRIESIGFGAKIRQVAIGTNFQKLPIDGVLHAFRQARTRVFFFDNEGTLATDKRHVYRQYGAHMGDLTDLQSRGSAPNQQVMDCLQTLCSDNHNIVVILSGRNREMMEGWFGSVPRLGLAAERGFFYKMPFNTGGQWHCMVQRPDYTWKSFAFEIMRNFVKRTQGSFIENKGSALVWQYRDADPHFGSWQAKELSSHLKELLIGYDLEILEGKGYVEVKVSGVNKGVAVTKALTKVSQSFGEVDFILCIGDDRSDEDMFEVVNQMLDPADELETPSQVSQTEDSSENDESVSKLKEEVGFVALVETSEGVCTVPPRQDPPTSTSQVPPAAHGYASQAAGARAPMPANDSDDDLTGSAMFAKCPCRAELGHQAAAGSTPENHPRRTFLRAARPRFQTVASSNKKEGAASQKGALKRARGFMFSGGWGLCNAASALQSDRSNFDPSLLESDRFSQLLSQRPPSPPRAQKIESSQATPGPSARGRWSAVTPEEKVPINSGRGRAAPECGSDGKEEIPWLFGPIPPLMELAGLKPQALTYLAVARSASPSPASTLAQSRASSVSSASFMPSPLVSVPQRAARASSEPPPIRWISPCAPCAPATPAMPARSAAFHLSPRISTLSPSPVFQSRTPFQLSSMPPTVDSHRWSHSALPLPRNLSFSAVPSIRTRLPDSSNLASWVSSASPSGLAVSPSTATSMQALQGLVPGPMRLEPVTLPQALPLRRSRSRPVCTTLLQRILVPRTTAAAQPPDACPAAAQGLEEAVQPKTPSPATAPLPSPASRPKRPEAKAKAPAARSPKARPASRSPRKREEPAGTRPKLPGSNAEDLKILALTWRPSHRLLQLLLRALLAAVHANERNQQALAQSFLAPTRRILALTWRPSHRRRFRRQSQRRQRVHRAPAGGCGKHIRRWAMVRLLRQTACVEESDISRSEVCSSCAAAMSETSSPVATAATSANTDVEFAQLLAQQVQVSQNMFHRHQAVVNTMRIEIEALRHELGDKALWIPSSLDKPGPVLAASPVWPPSPHTARDLSDKRLSPNPGAHSDLEEALAVVASVDDLNAEDLAANPLRQQSSEARVSFSRSAKRQMPGLTDDSEEVSRLYGRQRNSTRSLTGNMKLNAIVPGQVPGIDTPTNRSSIVSDHGRMPSRQAAHKAAVARASRARTDEQLRRNDSRTELPMPSHTATSFPGPDHSKAVDADCLEPYENWLQLEEEAKLEERRTSMLSYSAHNMRARKSDENEDHTRGILQAIVMAPDGKRRLVWLVCSLVLIAYDMILVPLSVYNLDMSGFEHPMTILSATFWTLDFILGFFVGYYASGGTLEKRPRQTAANYAKTWMVPDLLLLMFEWVDAAVPDIPSLPSLIRSTRSFRILRFLKSAKLLRVAKMPGIFSYLPRFISRSEYITLSLGIVRHLLGILFINHVVASLWYLLGQEEGGWLEVYEIPITDWWYSYLITLHWSLTQFTPASMHVTPHTLPERAFNVAVVIFALVTFSSFVSSITNLMTHLRNLESGERILFSKLEDFMQSRKFSSDLTKRVRRYLDQRLAEKRSQPEEGDIELLQRLSEPLRMEVHFEMHRPTLTKHPLFHAYWKNNKPAMMKLCHTALKTMQLSEHDFLFTQGEKAKSMYFVTSGYLLYTRAINGLKKEKKVKPHFGGYVTTDNKPTFISEMVLWCPWSHCGSMQATADCKILCLDPSKLYDVVQQAKICQHEVCTYATEAVYAQSRKEEDQRSDLWKHRPRRLVEGKTSKEFRDALLDGYDRTFNRHNSAGMVGRAIRRGGSLQPQNPLRSESETDVSSEGSLYSLDEVKRIVEQENEMGLMEGGPGASKGSEKSQAEPVKLPLNKPPQLHA</sequence>
<feature type="region of interest" description="Disordered" evidence="9">
    <location>
        <begin position="1760"/>
        <end position="1885"/>
    </location>
</feature>
<dbReference type="Gene3D" id="1.10.287.630">
    <property type="entry name" value="Helix hairpin bin"/>
    <property type="match status" value="1"/>
</dbReference>
<feature type="compositionally biased region" description="Polar residues" evidence="9">
    <location>
        <begin position="2470"/>
        <end position="2489"/>
    </location>
</feature>
<evidence type="ECO:0000256" key="3">
    <source>
        <dbReference type="ARBA" id="ARBA00006330"/>
    </source>
</evidence>
<keyword evidence="7" id="KW-0406">Ion transport</keyword>
<keyword evidence="8 10" id="KW-0472">Membrane</keyword>
<dbReference type="Pfam" id="PF00520">
    <property type="entry name" value="Ion_trans"/>
    <property type="match status" value="1"/>
</dbReference>
<reference evidence="13 14" key="1">
    <citation type="submission" date="2016-02" db="EMBL/GenBank/DDBJ databases">
        <title>Genome analysis of coral dinoflagellate symbionts highlights evolutionary adaptations to a symbiotic lifestyle.</title>
        <authorList>
            <person name="Aranda M."/>
            <person name="Li Y."/>
            <person name="Liew Y.J."/>
            <person name="Baumgarten S."/>
            <person name="Simakov O."/>
            <person name="Wilson M."/>
            <person name="Piel J."/>
            <person name="Ashoor H."/>
            <person name="Bougouffa S."/>
            <person name="Bajic V.B."/>
            <person name="Ryu T."/>
            <person name="Ravasi T."/>
            <person name="Bayer T."/>
            <person name="Micklem G."/>
            <person name="Kim H."/>
            <person name="Bhak J."/>
            <person name="Lajeunesse T.C."/>
            <person name="Voolstra C.R."/>
        </authorList>
    </citation>
    <scope>NUCLEOTIDE SEQUENCE [LARGE SCALE GENOMIC DNA]</scope>
    <source>
        <strain evidence="13 14">CCMP2467</strain>
    </source>
</reference>
<dbReference type="InterPro" id="IPR001830">
    <property type="entry name" value="Glyco_trans_20"/>
</dbReference>
<dbReference type="PANTHER" id="PTHR10788:SF94">
    <property type="entry name" value="ALPHA,ALPHA-TREHALOSE-PHOSPHATE SYNTHASE [UDP-FORMING] 5"/>
    <property type="match status" value="1"/>
</dbReference>
<dbReference type="InterPro" id="IPR006379">
    <property type="entry name" value="HAD-SF_hydro_IIB"/>
</dbReference>
<name>A0A1Q9CUS4_SYMMI</name>